<keyword evidence="3 4" id="KW-0408">Iron</keyword>
<evidence type="ECO:0000256" key="5">
    <source>
        <dbReference type="SAM" id="SignalP"/>
    </source>
</evidence>
<feature type="chain" id="PRO_5011613059" evidence="5">
    <location>
        <begin position="25"/>
        <end position="108"/>
    </location>
</feature>
<dbReference type="PROSITE" id="PS51007">
    <property type="entry name" value="CYTC"/>
    <property type="match status" value="1"/>
</dbReference>
<keyword evidence="2 4" id="KW-0479">Metal-binding</keyword>
<dbReference type="STRING" id="655353.SAMN04488056_102324"/>
<dbReference type="Pfam" id="PF13442">
    <property type="entry name" value="Cytochrome_CBB3"/>
    <property type="match status" value="1"/>
</dbReference>
<evidence type="ECO:0000256" key="1">
    <source>
        <dbReference type="ARBA" id="ARBA00022617"/>
    </source>
</evidence>
<dbReference type="GO" id="GO:0046872">
    <property type="term" value="F:metal ion binding"/>
    <property type="evidence" value="ECO:0007669"/>
    <property type="project" value="UniProtKB-KW"/>
</dbReference>
<gene>
    <name evidence="7" type="ORF">SAMN04488056_102324</name>
</gene>
<name>A0A1I5CRQ8_9HYPH</name>
<proteinExistence type="predicted"/>
<evidence type="ECO:0000259" key="6">
    <source>
        <dbReference type="PROSITE" id="PS51007"/>
    </source>
</evidence>
<dbReference type="OrthoDB" id="9779283at2"/>
<dbReference type="SUPFAM" id="SSF46626">
    <property type="entry name" value="Cytochrome c"/>
    <property type="match status" value="1"/>
</dbReference>
<dbReference type="AlphaFoldDB" id="A0A1I5CRQ8"/>
<evidence type="ECO:0000256" key="4">
    <source>
        <dbReference type="PROSITE-ProRule" id="PRU00433"/>
    </source>
</evidence>
<keyword evidence="1 4" id="KW-0349">Heme</keyword>
<keyword evidence="5" id="KW-0732">Signal</keyword>
<feature type="domain" description="Cytochrome c" evidence="6">
    <location>
        <begin position="27"/>
        <end position="107"/>
    </location>
</feature>
<evidence type="ECO:0000256" key="3">
    <source>
        <dbReference type="ARBA" id="ARBA00023004"/>
    </source>
</evidence>
<dbReference type="EMBL" id="FOVR01000002">
    <property type="protein sequence ID" value="SFN89604.1"/>
    <property type="molecule type" value="Genomic_DNA"/>
</dbReference>
<dbReference type="GO" id="GO:0020037">
    <property type="term" value="F:heme binding"/>
    <property type="evidence" value="ECO:0007669"/>
    <property type="project" value="InterPro"/>
</dbReference>
<dbReference type="GO" id="GO:0009055">
    <property type="term" value="F:electron transfer activity"/>
    <property type="evidence" value="ECO:0007669"/>
    <property type="project" value="InterPro"/>
</dbReference>
<dbReference type="InterPro" id="IPR036909">
    <property type="entry name" value="Cyt_c-like_dom_sf"/>
</dbReference>
<accession>A0A1I5CRQ8</accession>
<evidence type="ECO:0000313" key="7">
    <source>
        <dbReference type="EMBL" id="SFN89604.1"/>
    </source>
</evidence>
<dbReference type="InterPro" id="IPR009056">
    <property type="entry name" value="Cyt_c-like_dom"/>
</dbReference>
<dbReference type="Proteomes" id="UP000199236">
    <property type="component" value="Unassembled WGS sequence"/>
</dbReference>
<keyword evidence="8" id="KW-1185">Reference proteome</keyword>
<feature type="signal peptide" evidence="5">
    <location>
        <begin position="1"/>
        <end position="24"/>
    </location>
</feature>
<sequence length="108" mass="11645">MYCLPLVKSGSLVLVLLASFVTGAQSGALDQGAQLYADRCANCHGERGEKKALGRSRKLTDMTAAQIEETLQPYQLGLPAKTMKERMKSGLTGEQIEALAAYATQREP</sequence>
<protein>
    <submittedName>
        <fullName evidence="7">Cytochrome c553</fullName>
    </submittedName>
</protein>
<organism evidence="7 8">
    <name type="scientific">Cohaesibacter marisflavi</name>
    <dbReference type="NCBI Taxonomy" id="655353"/>
    <lineage>
        <taxon>Bacteria</taxon>
        <taxon>Pseudomonadati</taxon>
        <taxon>Pseudomonadota</taxon>
        <taxon>Alphaproteobacteria</taxon>
        <taxon>Hyphomicrobiales</taxon>
        <taxon>Cohaesibacteraceae</taxon>
    </lineage>
</organism>
<reference evidence="7 8" key="1">
    <citation type="submission" date="2016-10" db="EMBL/GenBank/DDBJ databases">
        <authorList>
            <person name="de Groot N.N."/>
        </authorList>
    </citation>
    <scope>NUCLEOTIDE SEQUENCE [LARGE SCALE GENOMIC DNA]</scope>
    <source>
        <strain evidence="7 8">CGMCC 1.9157</strain>
    </source>
</reference>
<dbReference type="Gene3D" id="1.10.760.10">
    <property type="entry name" value="Cytochrome c-like domain"/>
    <property type="match status" value="1"/>
</dbReference>
<dbReference type="RefSeq" id="WP_090069653.1">
    <property type="nucleotide sequence ID" value="NZ_FOVR01000002.1"/>
</dbReference>
<evidence type="ECO:0000256" key="2">
    <source>
        <dbReference type="ARBA" id="ARBA00022723"/>
    </source>
</evidence>
<evidence type="ECO:0000313" key="8">
    <source>
        <dbReference type="Proteomes" id="UP000199236"/>
    </source>
</evidence>